<evidence type="ECO:0008006" key="2">
    <source>
        <dbReference type="Google" id="ProtNLM"/>
    </source>
</evidence>
<gene>
    <name evidence="1" type="ORF">Tci_040855</name>
</gene>
<name>A0A6L2M6N8_TANCI</name>
<dbReference type="EMBL" id="BKCJ010005832">
    <property type="protein sequence ID" value="GEU68877.1"/>
    <property type="molecule type" value="Genomic_DNA"/>
</dbReference>
<sequence length="581" mass="66292">MREPTMEEYMTKIRDDYESGIARPKINNKDHFELKEVILFYKGLDVPTRQILDSKGVVPSMKATDAKKGIQYMADYSKKWHNGTSTRGRSTDTSNGLAAIQAQLNNIGREIKKVNERVYAAQVRYRAAALGFYQMYNANPSYQERRQTREESLRKFMAEYAKRHDKNSNLINKIQAAADAAIRNQGASIKTLDIQIRKLIQVLQERGSRSLPGSTKTTSRDHVKSISTIIETQFFSICRIGPTQYAISTQQNKKQIFKRNHSTIPFLSRLTNDYDEMDLLDSAAYIKSFLKEKPRMGYQMETSTYMSDSGILKATLPIKEKGPGSFTLPCYINDICFEKALADLGASKIKCPNGVAENVLVGIDKFVFPVDFVVLDMPEDIKIALKIGNDKIMLKSEKPTSNIIKRVYALGLREWMELDLESRLMGEASILNRSLDHVYGDYIKLNDLNEPLEHRRNQVEDLGPTIEDGEVIDKPMIKETKTRNDDEESFEHVNANNFLVLSINIMSKKFFNSIMKDKILFEGKNVVGAFINVPIFVGNFSIITDFTVLENMDAYHDEGMGDVIVRKPFCREICIKTKRFD</sequence>
<dbReference type="PANTHER" id="PTHR33067">
    <property type="entry name" value="RNA-DIRECTED DNA POLYMERASE-RELATED"/>
    <property type="match status" value="1"/>
</dbReference>
<dbReference type="AlphaFoldDB" id="A0A6L2M6N8"/>
<reference evidence="1" key="1">
    <citation type="journal article" date="2019" name="Sci. Rep.">
        <title>Draft genome of Tanacetum cinerariifolium, the natural source of mosquito coil.</title>
        <authorList>
            <person name="Yamashiro T."/>
            <person name="Shiraishi A."/>
            <person name="Satake H."/>
            <person name="Nakayama K."/>
        </authorList>
    </citation>
    <scope>NUCLEOTIDE SEQUENCE</scope>
</reference>
<evidence type="ECO:0000313" key="1">
    <source>
        <dbReference type="EMBL" id="GEU68877.1"/>
    </source>
</evidence>
<organism evidence="1">
    <name type="scientific">Tanacetum cinerariifolium</name>
    <name type="common">Dalmatian daisy</name>
    <name type="synonym">Chrysanthemum cinerariifolium</name>
    <dbReference type="NCBI Taxonomy" id="118510"/>
    <lineage>
        <taxon>Eukaryota</taxon>
        <taxon>Viridiplantae</taxon>
        <taxon>Streptophyta</taxon>
        <taxon>Embryophyta</taxon>
        <taxon>Tracheophyta</taxon>
        <taxon>Spermatophyta</taxon>
        <taxon>Magnoliopsida</taxon>
        <taxon>eudicotyledons</taxon>
        <taxon>Gunneridae</taxon>
        <taxon>Pentapetalae</taxon>
        <taxon>asterids</taxon>
        <taxon>campanulids</taxon>
        <taxon>Asterales</taxon>
        <taxon>Asteraceae</taxon>
        <taxon>Asteroideae</taxon>
        <taxon>Anthemideae</taxon>
        <taxon>Anthemidinae</taxon>
        <taxon>Tanacetum</taxon>
    </lineage>
</organism>
<comment type="caution">
    <text evidence="1">The sequence shown here is derived from an EMBL/GenBank/DDBJ whole genome shotgun (WGS) entry which is preliminary data.</text>
</comment>
<dbReference type="PANTHER" id="PTHR33067:SF9">
    <property type="entry name" value="RNA-DIRECTED DNA POLYMERASE"/>
    <property type="match status" value="1"/>
</dbReference>
<protein>
    <recommendedName>
        <fullName evidence="2">Reverse transcriptase domain-containing protein</fullName>
    </recommendedName>
</protein>
<accession>A0A6L2M6N8</accession>
<proteinExistence type="predicted"/>